<sequence>MNWQALFASAGLRRWVGVTARPTGPQFLLIDPSVLSSAGSNASTRIWVFFFQISSSTNTPDTFTIEAQPWTRRSDTRRSAPAQILDPTSSPPLSSLTDFDDPKWSSDRITSIE</sequence>
<dbReference type="VEuPathDB" id="FungiDB:ASPTUDRAFT_719310"/>
<evidence type="ECO:0000256" key="1">
    <source>
        <dbReference type="SAM" id="MobiDB-lite"/>
    </source>
</evidence>
<dbReference type="EMBL" id="KV878204">
    <property type="protein sequence ID" value="OJI83402.1"/>
    <property type="molecule type" value="Genomic_DNA"/>
</dbReference>
<dbReference type="AlphaFoldDB" id="A0A1L9N2T1"/>
<reference evidence="3" key="1">
    <citation type="journal article" date="2017" name="Genome Biol.">
        <title>Comparative genomics reveals high biological diversity and specific adaptations in the industrially and medically important fungal genus Aspergillus.</title>
        <authorList>
            <person name="de Vries R.P."/>
            <person name="Riley R."/>
            <person name="Wiebenga A."/>
            <person name="Aguilar-Osorio G."/>
            <person name="Amillis S."/>
            <person name="Uchima C.A."/>
            <person name="Anderluh G."/>
            <person name="Asadollahi M."/>
            <person name="Askin M."/>
            <person name="Barry K."/>
            <person name="Battaglia E."/>
            <person name="Bayram O."/>
            <person name="Benocci T."/>
            <person name="Braus-Stromeyer S.A."/>
            <person name="Caldana C."/>
            <person name="Canovas D."/>
            <person name="Cerqueira G.C."/>
            <person name="Chen F."/>
            <person name="Chen W."/>
            <person name="Choi C."/>
            <person name="Clum A."/>
            <person name="Dos Santos R.A."/>
            <person name="Damasio A.R."/>
            <person name="Diallinas G."/>
            <person name="Emri T."/>
            <person name="Fekete E."/>
            <person name="Flipphi M."/>
            <person name="Freyberg S."/>
            <person name="Gallo A."/>
            <person name="Gournas C."/>
            <person name="Habgood R."/>
            <person name="Hainaut M."/>
            <person name="Harispe M.L."/>
            <person name="Henrissat B."/>
            <person name="Hilden K.S."/>
            <person name="Hope R."/>
            <person name="Hossain A."/>
            <person name="Karabika E."/>
            <person name="Karaffa L."/>
            <person name="Karanyi Z."/>
            <person name="Krasevec N."/>
            <person name="Kuo A."/>
            <person name="Kusch H."/>
            <person name="LaButti K."/>
            <person name="Lagendijk E.L."/>
            <person name="Lapidus A."/>
            <person name="Levasseur A."/>
            <person name="Lindquist E."/>
            <person name="Lipzen A."/>
            <person name="Logrieco A.F."/>
            <person name="MacCabe A."/>
            <person name="Maekelae M.R."/>
            <person name="Malavazi I."/>
            <person name="Melin P."/>
            <person name="Meyer V."/>
            <person name="Mielnichuk N."/>
            <person name="Miskei M."/>
            <person name="Molnar A.P."/>
            <person name="Mule G."/>
            <person name="Ngan C.Y."/>
            <person name="Orejas M."/>
            <person name="Orosz E."/>
            <person name="Ouedraogo J.P."/>
            <person name="Overkamp K.M."/>
            <person name="Park H.-S."/>
            <person name="Perrone G."/>
            <person name="Piumi F."/>
            <person name="Punt P.J."/>
            <person name="Ram A.F."/>
            <person name="Ramon A."/>
            <person name="Rauscher S."/>
            <person name="Record E."/>
            <person name="Riano-Pachon D.M."/>
            <person name="Robert V."/>
            <person name="Roehrig J."/>
            <person name="Ruller R."/>
            <person name="Salamov A."/>
            <person name="Salih N.S."/>
            <person name="Samson R.A."/>
            <person name="Sandor E."/>
            <person name="Sanguinetti M."/>
            <person name="Schuetze T."/>
            <person name="Sepcic K."/>
            <person name="Shelest E."/>
            <person name="Sherlock G."/>
            <person name="Sophianopoulou V."/>
            <person name="Squina F.M."/>
            <person name="Sun H."/>
            <person name="Susca A."/>
            <person name="Todd R.B."/>
            <person name="Tsang A."/>
            <person name="Unkles S.E."/>
            <person name="van de Wiele N."/>
            <person name="van Rossen-Uffink D."/>
            <person name="Oliveira J.V."/>
            <person name="Vesth T.C."/>
            <person name="Visser J."/>
            <person name="Yu J.-H."/>
            <person name="Zhou M."/>
            <person name="Andersen M.R."/>
            <person name="Archer D.B."/>
            <person name="Baker S.E."/>
            <person name="Benoit I."/>
            <person name="Brakhage A.A."/>
            <person name="Braus G.H."/>
            <person name="Fischer R."/>
            <person name="Frisvad J.C."/>
            <person name="Goldman G.H."/>
            <person name="Houbraken J."/>
            <person name="Oakley B."/>
            <person name="Pocsi I."/>
            <person name="Scazzocchio C."/>
            <person name="Seiboth B."/>
            <person name="vanKuyk P.A."/>
            <person name="Wortman J."/>
            <person name="Dyer P.S."/>
            <person name="Grigoriev I.V."/>
        </authorList>
    </citation>
    <scope>NUCLEOTIDE SEQUENCE [LARGE SCALE GENOMIC DNA]</scope>
    <source>
        <strain evidence="3">CBS 134.48</strain>
    </source>
</reference>
<gene>
    <name evidence="2" type="ORF">ASPTUDRAFT_719310</name>
</gene>
<feature type="region of interest" description="Disordered" evidence="1">
    <location>
        <begin position="62"/>
        <end position="113"/>
    </location>
</feature>
<keyword evidence="3" id="KW-1185">Reference proteome</keyword>
<proteinExistence type="predicted"/>
<feature type="compositionally biased region" description="Low complexity" evidence="1">
    <location>
        <begin position="85"/>
        <end position="97"/>
    </location>
</feature>
<evidence type="ECO:0000313" key="2">
    <source>
        <dbReference type="EMBL" id="OJI83402.1"/>
    </source>
</evidence>
<protein>
    <submittedName>
        <fullName evidence="2">Uncharacterized protein</fullName>
    </submittedName>
</protein>
<accession>A0A1L9N2T1</accession>
<evidence type="ECO:0000313" key="3">
    <source>
        <dbReference type="Proteomes" id="UP000184304"/>
    </source>
</evidence>
<name>A0A1L9N2T1_ASPTC</name>
<organism evidence="2 3">
    <name type="scientific">Aspergillus tubingensis (strain CBS 134.48)</name>
    <dbReference type="NCBI Taxonomy" id="767770"/>
    <lineage>
        <taxon>Eukaryota</taxon>
        <taxon>Fungi</taxon>
        <taxon>Dikarya</taxon>
        <taxon>Ascomycota</taxon>
        <taxon>Pezizomycotina</taxon>
        <taxon>Eurotiomycetes</taxon>
        <taxon>Eurotiomycetidae</taxon>
        <taxon>Eurotiales</taxon>
        <taxon>Aspergillaceae</taxon>
        <taxon>Aspergillus</taxon>
        <taxon>Aspergillus subgen. Circumdati</taxon>
    </lineage>
</organism>
<dbReference type="Proteomes" id="UP000184304">
    <property type="component" value="Unassembled WGS sequence"/>
</dbReference>